<dbReference type="SMART" id="SM00823">
    <property type="entry name" value="PKS_PP"/>
    <property type="match status" value="1"/>
</dbReference>
<keyword evidence="4" id="KW-1133">Transmembrane helix</keyword>
<dbReference type="NCBIfam" id="TIGR02353">
    <property type="entry name" value="NRPS_term_dom"/>
    <property type="match status" value="1"/>
</dbReference>
<dbReference type="InterPro" id="IPR036736">
    <property type="entry name" value="ACP-like_sf"/>
</dbReference>
<dbReference type="InterPro" id="IPR020806">
    <property type="entry name" value="PKS_PP-bd"/>
</dbReference>
<protein>
    <recommendedName>
        <fullName evidence="5">Carrier domain-containing protein</fullName>
    </recommendedName>
</protein>
<gene>
    <name evidence="6" type="ORF">KSF_097090</name>
</gene>
<dbReference type="SUPFAM" id="SSF51161">
    <property type="entry name" value="Trimeric LpxA-like enzymes"/>
    <property type="match status" value="3"/>
</dbReference>
<comment type="caution">
    <text evidence="6">The sequence shown here is derived from an EMBL/GenBank/DDBJ whole genome shotgun (WGS) entry which is preliminary data.</text>
</comment>
<feature type="compositionally biased region" description="Polar residues" evidence="3">
    <location>
        <begin position="16"/>
        <end position="25"/>
    </location>
</feature>
<dbReference type="InterPro" id="IPR012728">
    <property type="entry name" value="Pls/PosA_C"/>
</dbReference>
<feature type="transmembrane region" description="Helical" evidence="4">
    <location>
        <begin position="131"/>
        <end position="152"/>
    </location>
</feature>
<dbReference type="Gene3D" id="1.10.1200.10">
    <property type="entry name" value="ACP-like"/>
    <property type="match status" value="1"/>
</dbReference>
<evidence type="ECO:0000256" key="2">
    <source>
        <dbReference type="ARBA" id="ARBA00022553"/>
    </source>
</evidence>
<dbReference type="PROSITE" id="PS50075">
    <property type="entry name" value="CARRIER"/>
    <property type="match status" value="1"/>
</dbReference>
<feature type="region of interest" description="Disordered" evidence="3">
    <location>
        <begin position="1"/>
        <end position="25"/>
    </location>
</feature>
<keyword evidence="4" id="KW-0472">Membrane</keyword>
<proteinExistence type="predicted"/>
<dbReference type="Gene3D" id="2.160.10.10">
    <property type="entry name" value="Hexapeptide repeat proteins"/>
    <property type="match status" value="3"/>
</dbReference>
<name>A0A8J3J130_9CHLR</name>
<feature type="transmembrane region" description="Helical" evidence="4">
    <location>
        <begin position="407"/>
        <end position="432"/>
    </location>
</feature>
<sequence>MEKSRESVTADPAMPTTIQSGYTGPTTDTERILIEVLADVVHAEQVSIDSHFFDDLGANSLVMAQFCARVRKRGGLPSISMKDIYEHPTIRSLVAALAEAAPPPVESPASTALPTEEVKPVSTPQYVLCGVLQLLIFFGYSSLLGLISAQGYDWIYEAPSWTDLYLRAIFSVSAAFISLCCFPIVAKWLLIGRWKAGEFPIWSLAYVRFWIVKALVHINPMILFAGTPLYVLYLRALGARIGKNVTILSRTIPICTDLLTIGPGTVIRKNASFLCYRAHAGRIQIGPVTLGRDAYVGEMAVLDINTSMGNETQLGHTSALQSGEAIPDGQRWHGSPAQRTQLNYVRVAPARCSSLRRISFGLLTLFMLFFVYIPLTIAAFCLLVTWIPPLAQLLISDENQVVSPDLYIYALIFSLVLFFGVAIVSLVVVFTIPRLLSLAIKPGKVYPLYGFHYAMHLAITGLTNNKFFHWLFGDSSYIVYYLRCLGVNLGRVVQTGANFGTVIQYDNPYLSTIGSGTMVCDGLSIINADYSSTSFCVRRTTIGSDNFLGNGLAIPPGARTGNNCLIATKTMIPLDGKIREGVGLLGSPCFEIPRSVERDNRFDHLRSGDELRRRLAAKNRYNLRTMGLFLVIQWLHIFTFMVLSLLAINLYHASGPVTFTADFVLSTLFSTVYFILVERAFRRLRPQFCSIYDPYYRWHERYWKLPPANSPIFNGTPFKGLIWRLLGAKIGRRLYDDGCNLTERTLTIIGDDCTLNPVTSLQCHSLEDGTFKSDYITLGAGCTLGVGAFVHYGVTMGEGTILAADSFLMKGEEVPPHASWGGNPARANFHVASSPQMVAHHEPENNHFDGHAHHPIEDNAVAMQICQNNHRHCRIVRQQGVVRRSLKGGKIRWKN</sequence>
<organism evidence="6 7">
    <name type="scientific">Reticulibacter mediterranei</name>
    <dbReference type="NCBI Taxonomy" id="2778369"/>
    <lineage>
        <taxon>Bacteria</taxon>
        <taxon>Bacillati</taxon>
        <taxon>Chloroflexota</taxon>
        <taxon>Ktedonobacteria</taxon>
        <taxon>Ktedonobacterales</taxon>
        <taxon>Reticulibacteraceae</taxon>
        <taxon>Reticulibacter</taxon>
    </lineage>
</organism>
<keyword evidence="7" id="KW-1185">Reference proteome</keyword>
<keyword evidence="4" id="KW-0812">Transmembrane</keyword>
<dbReference type="GO" id="GO:0031177">
    <property type="term" value="F:phosphopantetheine binding"/>
    <property type="evidence" value="ECO:0007669"/>
    <property type="project" value="InterPro"/>
</dbReference>
<feature type="transmembrane region" description="Helical" evidence="4">
    <location>
        <begin position="628"/>
        <end position="651"/>
    </location>
</feature>
<evidence type="ECO:0000313" key="6">
    <source>
        <dbReference type="EMBL" id="GHO99661.1"/>
    </source>
</evidence>
<feature type="transmembrane region" description="Helical" evidence="4">
    <location>
        <begin position="360"/>
        <end position="387"/>
    </location>
</feature>
<evidence type="ECO:0000256" key="3">
    <source>
        <dbReference type="SAM" id="MobiDB-lite"/>
    </source>
</evidence>
<feature type="transmembrane region" description="Helical" evidence="4">
    <location>
        <begin position="164"/>
        <end position="190"/>
    </location>
</feature>
<dbReference type="EMBL" id="BNJK01000002">
    <property type="protein sequence ID" value="GHO99661.1"/>
    <property type="molecule type" value="Genomic_DNA"/>
</dbReference>
<evidence type="ECO:0000313" key="7">
    <source>
        <dbReference type="Proteomes" id="UP000597444"/>
    </source>
</evidence>
<dbReference type="RefSeq" id="WP_220210294.1">
    <property type="nucleotide sequence ID" value="NZ_BNJK01000002.1"/>
</dbReference>
<evidence type="ECO:0000256" key="4">
    <source>
        <dbReference type="SAM" id="Phobius"/>
    </source>
</evidence>
<evidence type="ECO:0000259" key="5">
    <source>
        <dbReference type="PROSITE" id="PS50075"/>
    </source>
</evidence>
<dbReference type="InterPro" id="IPR009081">
    <property type="entry name" value="PP-bd_ACP"/>
</dbReference>
<feature type="transmembrane region" description="Helical" evidence="4">
    <location>
        <begin position="657"/>
        <end position="677"/>
    </location>
</feature>
<dbReference type="SUPFAM" id="SSF47336">
    <property type="entry name" value="ACP-like"/>
    <property type="match status" value="1"/>
</dbReference>
<dbReference type="Proteomes" id="UP000597444">
    <property type="component" value="Unassembled WGS sequence"/>
</dbReference>
<evidence type="ECO:0000256" key="1">
    <source>
        <dbReference type="ARBA" id="ARBA00022450"/>
    </source>
</evidence>
<dbReference type="Pfam" id="PF00550">
    <property type="entry name" value="PP-binding"/>
    <property type="match status" value="1"/>
</dbReference>
<dbReference type="InterPro" id="IPR011004">
    <property type="entry name" value="Trimer_LpxA-like_sf"/>
</dbReference>
<accession>A0A8J3J130</accession>
<reference evidence="6" key="1">
    <citation type="submission" date="2020-10" db="EMBL/GenBank/DDBJ databases">
        <title>Taxonomic study of unclassified bacteria belonging to the class Ktedonobacteria.</title>
        <authorList>
            <person name="Yabe S."/>
            <person name="Wang C.M."/>
            <person name="Zheng Y."/>
            <person name="Sakai Y."/>
            <person name="Cavaletti L."/>
            <person name="Monciardini P."/>
            <person name="Donadio S."/>
        </authorList>
    </citation>
    <scope>NUCLEOTIDE SEQUENCE</scope>
    <source>
        <strain evidence="6">ID150040</strain>
    </source>
</reference>
<feature type="domain" description="Carrier" evidence="5">
    <location>
        <begin position="24"/>
        <end position="101"/>
    </location>
</feature>
<dbReference type="PANTHER" id="PTHR43300">
    <property type="entry name" value="ACETYLTRANSFERASE"/>
    <property type="match status" value="1"/>
</dbReference>
<keyword evidence="2" id="KW-0597">Phosphoprotein</keyword>
<keyword evidence="1" id="KW-0596">Phosphopantetheine</keyword>
<dbReference type="InterPro" id="IPR050179">
    <property type="entry name" value="Trans_hexapeptide_repeat"/>
</dbReference>
<dbReference type="PANTHER" id="PTHR43300:SF11">
    <property type="entry name" value="ACETYLTRANSFERASE RV3034C-RELATED"/>
    <property type="match status" value="1"/>
</dbReference>
<dbReference type="AlphaFoldDB" id="A0A8J3J130"/>